<accession>A0A0A8WZX5</accession>
<reference evidence="1 2" key="1">
    <citation type="submission" date="2013-06" db="EMBL/GenBank/DDBJ databases">
        <title>Whole genome shotgun sequence of Bacillus selenatarsenatis SF-1.</title>
        <authorList>
            <person name="Kuroda M."/>
            <person name="Sei K."/>
            <person name="Yamashita M."/>
            <person name="Ike M."/>
        </authorList>
    </citation>
    <scope>NUCLEOTIDE SEQUENCE [LARGE SCALE GENOMIC DNA]</scope>
    <source>
        <strain evidence="1 2">SF-1</strain>
    </source>
</reference>
<dbReference type="Pfam" id="PF09388">
    <property type="entry name" value="SpoOE-like"/>
    <property type="match status" value="1"/>
</dbReference>
<organism evidence="1 2">
    <name type="scientific">Mesobacillus selenatarsenatis (strain DSM 18680 / JCM 14380 / FERM P-15431 / SF-1)</name>
    <dbReference type="NCBI Taxonomy" id="1321606"/>
    <lineage>
        <taxon>Bacteria</taxon>
        <taxon>Bacillati</taxon>
        <taxon>Bacillota</taxon>
        <taxon>Bacilli</taxon>
        <taxon>Bacillales</taxon>
        <taxon>Bacillaceae</taxon>
        <taxon>Mesobacillus</taxon>
    </lineage>
</organism>
<gene>
    <name evidence="1" type="ORF">SAMD00020551_0439</name>
</gene>
<proteinExistence type="predicted"/>
<evidence type="ECO:0008006" key="3">
    <source>
        <dbReference type="Google" id="ProtNLM"/>
    </source>
</evidence>
<dbReference type="GO" id="GO:0046983">
    <property type="term" value="F:protein dimerization activity"/>
    <property type="evidence" value="ECO:0007669"/>
    <property type="project" value="InterPro"/>
</dbReference>
<sequence>MDYISVKARKHSMCAETLLKDIENCRKEMVELAAKTSLSNQRVVDISTKLDHLLNKYYHLSSKNTFLY</sequence>
<dbReference type="SUPFAM" id="SSF140500">
    <property type="entry name" value="BAS1536-like"/>
    <property type="match status" value="1"/>
</dbReference>
<name>A0A0A8WZX5_MESS1</name>
<dbReference type="InterPro" id="IPR036638">
    <property type="entry name" value="HLH_DNA-bd_sf"/>
</dbReference>
<dbReference type="RefSeq" id="WP_041964273.1">
    <property type="nucleotide sequence ID" value="NZ_BASE01000010.1"/>
</dbReference>
<comment type="caution">
    <text evidence="1">The sequence shown here is derived from an EMBL/GenBank/DDBJ whole genome shotgun (WGS) entry which is preliminary data.</text>
</comment>
<keyword evidence="2" id="KW-1185">Reference proteome</keyword>
<dbReference type="AlphaFoldDB" id="A0A0A8WZX5"/>
<evidence type="ECO:0000313" key="2">
    <source>
        <dbReference type="Proteomes" id="UP000031014"/>
    </source>
</evidence>
<dbReference type="EMBL" id="BASE01000010">
    <property type="protein sequence ID" value="GAM12307.1"/>
    <property type="molecule type" value="Genomic_DNA"/>
</dbReference>
<dbReference type="InterPro" id="IPR037208">
    <property type="entry name" value="Spo0E-like_sf"/>
</dbReference>
<dbReference type="STRING" id="1321606.SAMD00020551_0439"/>
<dbReference type="Proteomes" id="UP000031014">
    <property type="component" value="Unassembled WGS sequence"/>
</dbReference>
<dbReference type="GO" id="GO:0043937">
    <property type="term" value="P:regulation of sporulation"/>
    <property type="evidence" value="ECO:0007669"/>
    <property type="project" value="InterPro"/>
</dbReference>
<dbReference type="InterPro" id="IPR018540">
    <property type="entry name" value="Spo0E-like"/>
</dbReference>
<protein>
    <recommendedName>
        <fullName evidence="3">Spo0E like sporulation regulatory protein</fullName>
    </recommendedName>
</protein>
<dbReference type="Gene3D" id="4.10.280.10">
    <property type="entry name" value="Helix-loop-helix DNA-binding domain"/>
    <property type="match status" value="1"/>
</dbReference>
<evidence type="ECO:0000313" key="1">
    <source>
        <dbReference type="EMBL" id="GAM12307.1"/>
    </source>
</evidence>